<reference evidence="1 2" key="1">
    <citation type="submission" date="2018-06" db="EMBL/GenBank/DDBJ databases">
        <title>Draft genome sequence of Modestobacter versicolor CP153-2.</title>
        <authorList>
            <person name="Gundlapally S.R."/>
        </authorList>
    </citation>
    <scope>NUCLEOTIDE SEQUENCE [LARGE SCALE GENOMIC DNA]</scope>
    <source>
        <strain evidence="1 2">CP153-2</strain>
    </source>
</reference>
<proteinExistence type="predicted"/>
<gene>
    <name evidence="1" type="ORF">DMO24_22765</name>
</gene>
<name>A0A323V4R8_9ACTN</name>
<comment type="caution">
    <text evidence="1">The sequence shown here is derived from an EMBL/GenBank/DDBJ whole genome shotgun (WGS) entry which is preliminary data.</text>
</comment>
<evidence type="ECO:0000313" key="2">
    <source>
        <dbReference type="Proteomes" id="UP000247602"/>
    </source>
</evidence>
<keyword evidence="2" id="KW-1185">Reference proteome</keyword>
<dbReference type="AlphaFoldDB" id="A0A323V4R8"/>
<dbReference type="EMBL" id="QKNV01000453">
    <property type="protein sequence ID" value="PZA19060.1"/>
    <property type="molecule type" value="Genomic_DNA"/>
</dbReference>
<evidence type="ECO:0000313" key="1">
    <source>
        <dbReference type="EMBL" id="PZA19060.1"/>
    </source>
</evidence>
<dbReference type="OrthoDB" id="5191488at2"/>
<protein>
    <submittedName>
        <fullName evidence="1">Uncharacterized protein</fullName>
    </submittedName>
</protein>
<accession>A0A323V4R8</accession>
<dbReference type="Proteomes" id="UP000247602">
    <property type="component" value="Unassembled WGS sequence"/>
</dbReference>
<organism evidence="1 2">
    <name type="scientific">Modestobacter versicolor</name>
    <dbReference type="NCBI Taxonomy" id="429133"/>
    <lineage>
        <taxon>Bacteria</taxon>
        <taxon>Bacillati</taxon>
        <taxon>Actinomycetota</taxon>
        <taxon>Actinomycetes</taxon>
        <taxon>Geodermatophilales</taxon>
        <taxon>Geodermatophilaceae</taxon>
        <taxon>Modestobacter</taxon>
    </lineage>
</organism>
<sequence length="97" mass="10070">MLLAASLGAGTVAAVRPARPPAAQRPPVFDSAAAHLAGTPGVTRVPLGQVRSVAVQRQGHEDVVTVTVRKGRPLVYRSPDRTLGRLFTAWSPSPPAG</sequence>